<name>A0A4P2Q6H6_SORCE</name>
<proteinExistence type="predicted"/>
<reference evidence="1 2" key="1">
    <citation type="submission" date="2015-09" db="EMBL/GenBank/DDBJ databases">
        <title>Sorangium comparison.</title>
        <authorList>
            <person name="Zaburannyi N."/>
            <person name="Bunk B."/>
            <person name="Overmann J."/>
            <person name="Mueller R."/>
        </authorList>
    </citation>
    <scope>NUCLEOTIDE SEQUENCE [LARGE SCALE GENOMIC DNA]</scope>
    <source>
        <strain evidence="1 2">So ceGT47</strain>
    </source>
</reference>
<sequence>MAEAAEGGGLTGPGALAEREGILHEVAARPNEPLFREDAARLARLRAHMGAEHGPGDPRALAMLLETAGRSHLR</sequence>
<evidence type="ECO:0000313" key="2">
    <source>
        <dbReference type="Proteomes" id="UP000295781"/>
    </source>
</evidence>
<organism evidence="1 2">
    <name type="scientific">Sorangium cellulosum</name>
    <name type="common">Polyangium cellulosum</name>
    <dbReference type="NCBI Taxonomy" id="56"/>
    <lineage>
        <taxon>Bacteria</taxon>
        <taxon>Pseudomonadati</taxon>
        <taxon>Myxococcota</taxon>
        <taxon>Polyangia</taxon>
        <taxon>Polyangiales</taxon>
        <taxon>Polyangiaceae</taxon>
        <taxon>Sorangium</taxon>
    </lineage>
</organism>
<evidence type="ECO:0000313" key="1">
    <source>
        <dbReference type="EMBL" id="AUX24726.1"/>
    </source>
</evidence>
<gene>
    <name evidence="1" type="ORF">SOCEGT47_052650</name>
</gene>
<protein>
    <submittedName>
        <fullName evidence="1">Uncharacterized protein</fullName>
    </submittedName>
</protein>
<dbReference type="AlphaFoldDB" id="A0A4P2Q6H6"/>
<dbReference type="EMBL" id="CP012670">
    <property type="protein sequence ID" value="AUX24726.1"/>
    <property type="molecule type" value="Genomic_DNA"/>
</dbReference>
<dbReference type="Proteomes" id="UP000295781">
    <property type="component" value="Chromosome"/>
</dbReference>
<accession>A0A4P2Q6H6</accession>
<dbReference type="RefSeq" id="WP_129351190.1">
    <property type="nucleotide sequence ID" value="NZ_CP012670.1"/>
</dbReference>